<feature type="transmembrane region" description="Helical" evidence="1">
    <location>
        <begin position="22"/>
        <end position="48"/>
    </location>
</feature>
<feature type="transmembrane region" description="Helical" evidence="1">
    <location>
        <begin position="106"/>
        <end position="125"/>
    </location>
</feature>
<accession>A0A0W0TDS7</accession>
<sequence length="307" mass="33228">MARLGEFLGKQGRFLLENDQLALLYIAVLALIPFAAWLSAAIIALITLRKGWAEGFKGLVVAIMALLVLSLMSTSFSAAVITAVITFLPCYLTAGILHSTTSWKTAGFFIVLQTLLIIVLVHWLVPEFINNQYLYVQAILKELEREGSDTSVTSLLSNNEAVNKVVIANYLLGVQAVSVLLSALASLLLARSVQSRLFYPGAFKQEMVSFRAYGLGVILLCAAIMGAHKHIPLAISCLPVLAIYYVFAGLSLSFNVLAKGKGIGTLLLLLVPLILLPFVILPVYVIFGALDSLFNFRLHLSSNTGGK</sequence>
<keyword evidence="1" id="KW-0812">Transmembrane</keyword>
<evidence type="ECO:0000313" key="3">
    <source>
        <dbReference type="Proteomes" id="UP000054736"/>
    </source>
</evidence>
<protein>
    <submittedName>
        <fullName evidence="2">Membrane protein</fullName>
    </submittedName>
</protein>
<evidence type="ECO:0000313" key="2">
    <source>
        <dbReference type="EMBL" id="KTC93735.1"/>
    </source>
</evidence>
<feature type="transmembrane region" description="Helical" evidence="1">
    <location>
        <begin position="233"/>
        <end position="254"/>
    </location>
</feature>
<evidence type="ECO:0000256" key="1">
    <source>
        <dbReference type="SAM" id="Phobius"/>
    </source>
</evidence>
<organism evidence="2 3">
    <name type="scientific">Legionella drozanskii LLAP-1</name>
    <dbReference type="NCBI Taxonomy" id="1212489"/>
    <lineage>
        <taxon>Bacteria</taxon>
        <taxon>Pseudomonadati</taxon>
        <taxon>Pseudomonadota</taxon>
        <taxon>Gammaproteobacteria</taxon>
        <taxon>Legionellales</taxon>
        <taxon>Legionellaceae</taxon>
        <taxon>Legionella</taxon>
    </lineage>
</organism>
<comment type="caution">
    <text evidence="2">The sequence shown here is derived from an EMBL/GenBank/DDBJ whole genome shotgun (WGS) entry which is preliminary data.</text>
</comment>
<feature type="transmembrane region" description="Helical" evidence="1">
    <location>
        <begin position="210"/>
        <end position="227"/>
    </location>
</feature>
<dbReference type="AlphaFoldDB" id="A0A0W0TDS7"/>
<dbReference type="PATRIC" id="fig|1212489.4.peg.85"/>
<keyword evidence="1" id="KW-0472">Membrane</keyword>
<dbReference type="RefSeq" id="WP_058494451.1">
    <property type="nucleotide sequence ID" value="NZ_CAAAIU010000006.1"/>
</dbReference>
<reference evidence="2 3" key="1">
    <citation type="submission" date="2015-11" db="EMBL/GenBank/DDBJ databases">
        <title>Genomic analysis of 38 Legionella species identifies large and diverse effector repertoires.</title>
        <authorList>
            <person name="Burstein D."/>
            <person name="Amaro F."/>
            <person name="Zusman T."/>
            <person name="Lifshitz Z."/>
            <person name="Cohen O."/>
            <person name="Gilbert J.A."/>
            <person name="Pupko T."/>
            <person name="Shuman H.A."/>
            <person name="Segal G."/>
        </authorList>
    </citation>
    <scope>NUCLEOTIDE SEQUENCE [LARGE SCALE GENOMIC DNA]</scope>
    <source>
        <strain evidence="2 3">ATCC 700990</strain>
    </source>
</reference>
<dbReference type="EMBL" id="LNXY01000001">
    <property type="protein sequence ID" value="KTC93735.1"/>
    <property type="molecule type" value="Genomic_DNA"/>
</dbReference>
<name>A0A0W0TDS7_9GAMM</name>
<feature type="transmembrane region" description="Helical" evidence="1">
    <location>
        <begin position="266"/>
        <end position="290"/>
    </location>
</feature>
<dbReference type="Proteomes" id="UP000054736">
    <property type="component" value="Unassembled WGS sequence"/>
</dbReference>
<proteinExistence type="predicted"/>
<feature type="transmembrane region" description="Helical" evidence="1">
    <location>
        <begin position="167"/>
        <end position="189"/>
    </location>
</feature>
<gene>
    <name evidence="2" type="ORF">Ldro_0085</name>
</gene>
<keyword evidence="3" id="KW-1185">Reference proteome</keyword>
<dbReference type="OrthoDB" id="5659946at2"/>
<dbReference type="STRING" id="1212489.Ldro_0085"/>
<keyword evidence="1" id="KW-1133">Transmembrane helix</keyword>